<comment type="catalytic activity">
    <reaction evidence="1">
        <text>Endohydrolysis of (1-&gt;4)-beta-D-xylosidic linkages in xylans.</text>
        <dbReference type="EC" id="3.2.1.8"/>
    </reaction>
</comment>
<feature type="domain" description="GH10" evidence="12">
    <location>
        <begin position="53"/>
        <end position="385"/>
    </location>
</feature>
<evidence type="ECO:0000256" key="6">
    <source>
        <dbReference type="ARBA" id="ARBA00022801"/>
    </source>
</evidence>
<dbReference type="Pfam" id="PF00331">
    <property type="entry name" value="Glyco_hydro_10"/>
    <property type="match status" value="1"/>
</dbReference>
<dbReference type="InterPro" id="IPR044846">
    <property type="entry name" value="GH10"/>
</dbReference>
<keyword evidence="4" id="KW-0858">Xylan degradation</keyword>
<organism evidence="13 14">
    <name type="scientific">Tsukamurella strandjordii</name>
    <dbReference type="NCBI Taxonomy" id="147577"/>
    <lineage>
        <taxon>Bacteria</taxon>
        <taxon>Bacillati</taxon>
        <taxon>Actinomycetota</taxon>
        <taxon>Actinomycetes</taxon>
        <taxon>Mycobacteriales</taxon>
        <taxon>Tsukamurellaceae</taxon>
        <taxon>Tsukamurella</taxon>
    </lineage>
</organism>
<evidence type="ECO:0000256" key="3">
    <source>
        <dbReference type="ARBA" id="ARBA00012590"/>
    </source>
</evidence>
<dbReference type="EC" id="3.2.1.8" evidence="3"/>
<feature type="region of interest" description="Disordered" evidence="10">
    <location>
        <begin position="25"/>
        <end position="49"/>
    </location>
</feature>
<dbReference type="SUPFAM" id="SSF51445">
    <property type="entry name" value="(Trans)glycosidases"/>
    <property type="match status" value="1"/>
</dbReference>
<dbReference type="GO" id="GO:0031176">
    <property type="term" value="F:endo-1,4-beta-xylanase activity"/>
    <property type="evidence" value="ECO:0007669"/>
    <property type="project" value="UniProtKB-EC"/>
</dbReference>
<protein>
    <recommendedName>
        <fullName evidence="3">endo-1,4-beta-xylanase</fullName>
        <ecNumber evidence="3">3.2.1.8</ecNumber>
    </recommendedName>
</protein>
<name>A0AA90NF63_9ACTN</name>
<dbReference type="PROSITE" id="PS51257">
    <property type="entry name" value="PROKAR_LIPOPROTEIN"/>
    <property type="match status" value="1"/>
</dbReference>
<dbReference type="PROSITE" id="PS51760">
    <property type="entry name" value="GH10_2"/>
    <property type="match status" value="1"/>
</dbReference>
<evidence type="ECO:0000313" key="13">
    <source>
        <dbReference type="EMBL" id="MDP0397271.1"/>
    </source>
</evidence>
<evidence type="ECO:0000256" key="1">
    <source>
        <dbReference type="ARBA" id="ARBA00000681"/>
    </source>
</evidence>
<comment type="similarity">
    <text evidence="2">Belongs to the glycosyl hydrolase 10 (cellulase F) family.</text>
</comment>
<evidence type="ECO:0000256" key="7">
    <source>
        <dbReference type="ARBA" id="ARBA00023277"/>
    </source>
</evidence>
<feature type="signal peptide" evidence="11">
    <location>
        <begin position="1"/>
        <end position="20"/>
    </location>
</feature>
<comment type="caution">
    <text evidence="13">The sequence shown here is derived from an EMBL/GenBank/DDBJ whole genome shotgun (WGS) entry which is preliminary data.</text>
</comment>
<evidence type="ECO:0000256" key="5">
    <source>
        <dbReference type="ARBA" id="ARBA00022729"/>
    </source>
</evidence>
<dbReference type="InterPro" id="IPR017853">
    <property type="entry name" value="GH"/>
</dbReference>
<evidence type="ECO:0000256" key="9">
    <source>
        <dbReference type="ARBA" id="ARBA00023326"/>
    </source>
</evidence>
<keyword evidence="9" id="KW-0624">Polysaccharide degradation</keyword>
<reference evidence="13" key="1">
    <citation type="submission" date="2023-08" db="EMBL/GenBank/DDBJ databases">
        <title>The draft genome of Tsukamurella strandjordii strain 050030.</title>
        <authorList>
            <person name="Zhao F."/>
            <person name="Feng Y."/>
            <person name="Zong Z."/>
        </authorList>
    </citation>
    <scope>NUCLEOTIDE SEQUENCE</scope>
    <source>
        <strain evidence="13">050030</strain>
    </source>
</reference>
<evidence type="ECO:0000259" key="12">
    <source>
        <dbReference type="PROSITE" id="PS51760"/>
    </source>
</evidence>
<keyword evidence="7" id="KW-0119">Carbohydrate metabolism</keyword>
<accession>A0AA90NF63</accession>
<keyword evidence="8" id="KW-0326">Glycosidase</keyword>
<dbReference type="Proteomes" id="UP001178281">
    <property type="component" value="Unassembled WGS sequence"/>
</dbReference>
<dbReference type="PANTHER" id="PTHR31490">
    <property type="entry name" value="GLYCOSYL HYDROLASE"/>
    <property type="match status" value="1"/>
</dbReference>
<dbReference type="Gene3D" id="3.20.20.80">
    <property type="entry name" value="Glycosidases"/>
    <property type="match status" value="1"/>
</dbReference>
<sequence length="387" mass="42381">MSVRVAPIVVALASAGLLSAACTVPAPPSSPDSPAPAAPTCGPDTAGFRGAAERSGIDVGTAYRSTFTDGDPCYESVAGTAFTSLTTEIGTMTNTVAPEAGRFDFREADAVAETARRHGQRFDIHSLVWDPLDQQVWGIVPPYVQRMTDEGRRTFLRELVTTVVRRYADRANTVTVVNEPFDQRGELQRNAWWRTTGDDRYIAEAFRAARKAAPRAKLYLNEHSSETVSDKSTALLALATKLRAMTEDVEIDGVRVTKPLLDGVGFQAHMLGGADQQPRVADMRANFQRFADAGLDVRLTELDVRIPTDKGAAAPEDLRRQGRMYATMTGLCRELSACTGVTVWGFTDKRSWITDYPDTFSGYGSANLLDREYQSRPAWNEFIGALR</sequence>
<dbReference type="InterPro" id="IPR001000">
    <property type="entry name" value="GH10_dom"/>
</dbReference>
<evidence type="ECO:0000313" key="14">
    <source>
        <dbReference type="Proteomes" id="UP001178281"/>
    </source>
</evidence>
<dbReference type="EMBL" id="JAUTIX010000002">
    <property type="protein sequence ID" value="MDP0397271.1"/>
    <property type="molecule type" value="Genomic_DNA"/>
</dbReference>
<feature type="compositionally biased region" description="Pro residues" evidence="10">
    <location>
        <begin position="25"/>
        <end position="37"/>
    </location>
</feature>
<proteinExistence type="inferred from homology"/>
<feature type="chain" id="PRO_5041715247" description="endo-1,4-beta-xylanase" evidence="11">
    <location>
        <begin position="21"/>
        <end position="387"/>
    </location>
</feature>
<keyword evidence="14" id="KW-1185">Reference proteome</keyword>
<evidence type="ECO:0000256" key="11">
    <source>
        <dbReference type="SAM" id="SignalP"/>
    </source>
</evidence>
<dbReference type="SMART" id="SM00633">
    <property type="entry name" value="Glyco_10"/>
    <property type="match status" value="1"/>
</dbReference>
<evidence type="ECO:0000256" key="8">
    <source>
        <dbReference type="ARBA" id="ARBA00023295"/>
    </source>
</evidence>
<keyword evidence="6" id="KW-0378">Hydrolase</keyword>
<dbReference type="RefSeq" id="WP_305110502.1">
    <property type="nucleotide sequence ID" value="NZ_BAAAII010000005.1"/>
</dbReference>
<evidence type="ECO:0000256" key="10">
    <source>
        <dbReference type="SAM" id="MobiDB-lite"/>
    </source>
</evidence>
<evidence type="ECO:0000256" key="2">
    <source>
        <dbReference type="ARBA" id="ARBA00007495"/>
    </source>
</evidence>
<gene>
    <name evidence="13" type="ORF">Q7X28_04970</name>
</gene>
<keyword evidence="5 11" id="KW-0732">Signal</keyword>
<dbReference type="GO" id="GO:0045493">
    <property type="term" value="P:xylan catabolic process"/>
    <property type="evidence" value="ECO:0007669"/>
    <property type="project" value="UniProtKB-KW"/>
</dbReference>
<dbReference type="PANTHER" id="PTHR31490:SF88">
    <property type="entry name" value="BETA-XYLANASE"/>
    <property type="match status" value="1"/>
</dbReference>
<dbReference type="AlphaFoldDB" id="A0AA90NF63"/>
<evidence type="ECO:0000256" key="4">
    <source>
        <dbReference type="ARBA" id="ARBA00022651"/>
    </source>
</evidence>